<dbReference type="AlphaFoldDB" id="A0A8T0G744"/>
<evidence type="ECO:0000256" key="5">
    <source>
        <dbReference type="ARBA" id="ARBA00023284"/>
    </source>
</evidence>
<dbReference type="InterPro" id="IPR036249">
    <property type="entry name" value="Thioredoxin-like_sf"/>
</dbReference>
<dbReference type="PRINTS" id="PR00160">
    <property type="entry name" value="GLUTAREDOXIN"/>
</dbReference>
<keyword evidence="5" id="KW-0676">Redox-active center</keyword>
<evidence type="ECO:0000256" key="3">
    <source>
        <dbReference type="ARBA" id="ARBA00022982"/>
    </source>
</evidence>
<dbReference type="CDD" id="cd03419">
    <property type="entry name" value="GRX_GRXh_1_2_like"/>
    <property type="match status" value="1"/>
</dbReference>
<evidence type="ECO:0000313" key="9">
    <source>
        <dbReference type="Proteomes" id="UP000822688"/>
    </source>
</evidence>
<dbReference type="GO" id="GO:0015038">
    <property type="term" value="F:glutathione disulfide oxidoreductase activity"/>
    <property type="evidence" value="ECO:0007669"/>
    <property type="project" value="TreeGrafter"/>
</dbReference>
<dbReference type="InterPro" id="IPR011767">
    <property type="entry name" value="GLR_AS"/>
</dbReference>
<proteinExistence type="inferred from homology"/>
<evidence type="ECO:0000256" key="2">
    <source>
        <dbReference type="ARBA" id="ARBA00022448"/>
    </source>
</evidence>
<reference evidence="8" key="1">
    <citation type="submission" date="2020-06" db="EMBL/GenBank/DDBJ databases">
        <title>WGS assembly of Ceratodon purpureus strain R40.</title>
        <authorList>
            <person name="Carey S.B."/>
            <person name="Jenkins J."/>
            <person name="Shu S."/>
            <person name="Lovell J.T."/>
            <person name="Sreedasyam A."/>
            <person name="Maumus F."/>
            <person name="Tiley G.P."/>
            <person name="Fernandez-Pozo N."/>
            <person name="Barry K."/>
            <person name="Chen C."/>
            <person name="Wang M."/>
            <person name="Lipzen A."/>
            <person name="Daum C."/>
            <person name="Saski C.A."/>
            <person name="Payton A.C."/>
            <person name="Mcbreen J.C."/>
            <person name="Conrad R.E."/>
            <person name="Kollar L.M."/>
            <person name="Olsson S."/>
            <person name="Huttunen S."/>
            <person name="Landis J.B."/>
            <person name="Wickett N.J."/>
            <person name="Johnson M.G."/>
            <person name="Rensing S.A."/>
            <person name="Grimwood J."/>
            <person name="Schmutz J."/>
            <person name="Mcdaniel S.F."/>
        </authorList>
    </citation>
    <scope>NUCLEOTIDE SEQUENCE</scope>
    <source>
        <strain evidence="8">R40</strain>
    </source>
</reference>
<dbReference type="InterPro" id="IPR011899">
    <property type="entry name" value="Glutaredoxin_euk/vir"/>
</dbReference>
<gene>
    <name evidence="8" type="ORF">KC19_12G143600</name>
</gene>
<feature type="compositionally biased region" description="Basic and acidic residues" evidence="6">
    <location>
        <begin position="133"/>
        <end position="143"/>
    </location>
</feature>
<evidence type="ECO:0000256" key="1">
    <source>
        <dbReference type="ARBA" id="ARBA00007190"/>
    </source>
</evidence>
<comment type="similarity">
    <text evidence="1">Belongs to the glutaredoxin family. CPYC subfamily.</text>
</comment>
<dbReference type="SUPFAM" id="SSF52833">
    <property type="entry name" value="Thioredoxin-like"/>
    <property type="match status" value="1"/>
</dbReference>
<dbReference type="FunFam" id="3.40.30.10:FF:000026">
    <property type="entry name" value="Glutaredoxin 2"/>
    <property type="match status" value="1"/>
</dbReference>
<dbReference type="Proteomes" id="UP000822688">
    <property type="component" value="Chromosome 12"/>
</dbReference>
<evidence type="ECO:0000256" key="6">
    <source>
        <dbReference type="SAM" id="MobiDB-lite"/>
    </source>
</evidence>
<organism evidence="8 9">
    <name type="scientific">Ceratodon purpureus</name>
    <name type="common">Fire moss</name>
    <name type="synonym">Dicranum purpureum</name>
    <dbReference type="NCBI Taxonomy" id="3225"/>
    <lineage>
        <taxon>Eukaryota</taxon>
        <taxon>Viridiplantae</taxon>
        <taxon>Streptophyta</taxon>
        <taxon>Embryophyta</taxon>
        <taxon>Bryophyta</taxon>
        <taxon>Bryophytina</taxon>
        <taxon>Bryopsida</taxon>
        <taxon>Dicranidae</taxon>
        <taxon>Pseudoditrichales</taxon>
        <taxon>Ditrichaceae</taxon>
        <taxon>Ceratodon</taxon>
    </lineage>
</organism>
<dbReference type="Gene3D" id="3.40.30.10">
    <property type="entry name" value="Glutaredoxin"/>
    <property type="match status" value="1"/>
</dbReference>
<dbReference type="InterPro" id="IPR002109">
    <property type="entry name" value="Glutaredoxin"/>
</dbReference>
<feature type="domain" description="Glutaredoxin" evidence="7">
    <location>
        <begin position="173"/>
        <end position="235"/>
    </location>
</feature>
<dbReference type="GO" id="GO:0034599">
    <property type="term" value="P:cellular response to oxidative stress"/>
    <property type="evidence" value="ECO:0007669"/>
    <property type="project" value="TreeGrafter"/>
</dbReference>
<dbReference type="EMBL" id="CM026433">
    <property type="protein sequence ID" value="KAG0555093.1"/>
    <property type="molecule type" value="Genomic_DNA"/>
</dbReference>
<evidence type="ECO:0000259" key="7">
    <source>
        <dbReference type="Pfam" id="PF00462"/>
    </source>
</evidence>
<accession>A0A8T0G744</accession>
<sequence>MINNNACQPRSDSRMFNLAKSFKPWIKFAVQNKQRKMVVARPQQREYHWNYREKVFHKPWNYWKYPFLLAPNLLELPNLSQNGGDDTAIKMHQMRAFNRDEKLGFVGDHVAMVDTIHSIMGWLEVASEVHKRVESKKGNKDNESNEESDSGDAGEQLRAAADAIQHIIKRHAIVVFSKSYCPFCKKTKEIFRETSVRPQYIELDKRDDGEYIQDELLKITGRRTVPQVFIYGAFVGGCSDLENLKESGKLYELLKQMPP</sequence>
<dbReference type="PANTHER" id="PTHR45694">
    <property type="entry name" value="GLUTAREDOXIN 2"/>
    <property type="match status" value="1"/>
</dbReference>
<dbReference type="NCBIfam" id="TIGR02180">
    <property type="entry name" value="GRX_euk"/>
    <property type="match status" value="1"/>
</dbReference>
<protein>
    <recommendedName>
        <fullName evidence="7">Glutaredoxin domain-containing protein</fullName>
    </recommendedName>
</protein>
<dbReference type="Pfam" id="PF00462">
    <property type="entry name" value="Glutaredoxin"/>
    <property type="match status" value="1"/>
</dbReference>
<keyword evidence="9" id="KW-1185">Reference proteome</keyword>
<evidence type="ECO:0000256" key="4">
    <source>
        <dbReference type="ARBA" id="ARBA00023157"/>
    </source>
</evidence>
<evidence type="ECO:0000313" key="8">
    <source>
        <dbReference type="EMBL" id="KAG0555093.1"/>
    </source>
</evidence>
<keyword evidence="4" id="KW-1015">Disulfide bond</keyword>
<name>A0A8T0G744_CERPU</name>
<feature type="region of interest" description="Disordered" evidence="6">
    <location>
        <begin position="133"/>
        <end position="155"/>
    </location>
</feature>
<dbReference type="GO" id="GO:0005737">
    <property type="term" value="C:cytoplasm"/>
    <property type="evidence" value="ECO:0007669"/>
    <property type="project" value="TreeGrafter"/>
</dbReference>
<comment type="caution">
    <text evidence="8">The sequence shown here is derived from an EMBL/GenBank/DDBJ whole genome shotgun (WGS) entry which is preliminary data.</text>
</comment>
<keyword evidence="3" id="KW-0249">Electron transport</keyword>
<keyword evidence="2" id="KW-0813">Transport</keyword>
<dbReference type="PANTHER" id="PTHR45694:SF18">
    <property type="entry name" value="GLUTAREDOXIN-1-RELATED"/>
    <property type="match status" value="1"/>
</dbReference>
<dbReference type="PROSITE" id="PS51354">
    <property type="entry name" value="GLUTAREDOXIN_2"/>
    <property type="match status" value="1"/>
</dbReference>
<dbReference type="OrthoDB" id="418495at2759"/>
<dbReference type="InterPro" id="IPR014025">
    <property type="entry name" value="Glutaredoxin_subgr"/>
</dbReference>
<dbReference type="PROSITE" id="PS00195">
    <property type="entry name" value="GLUTAREDOXIN_1"/>
    <property type="match status" value="1"/>
</dbReference>